<reference evidence="5" key="1">
    <citation type="submission" date="2022-07" db="EMBL/GenBank/DDBJ databases">
        <authorList>
            <person name="Macas J."/>
            <person name="Novak P."/>
            <person name="Neumann P."/>
        </authorList>
    </citation>
    <scope>NUCLEOTIDE SEQUENCE</scope>
</reference>
<name>A0A9P1E1V6_CUSEU</name>
<dbReference type="Gene3D" id="1.25.40.90">
    <property type="match status" value="1"/>
</dbReference>
<feature type="compositionally biased region" description="Basic and acidic residues" evidence="2">
    <location>
        <begin position="158"/>
        <end position="169"/>
    </location>
</feature>
<dbReference type="PANTHER" id="PTHR12550">
    <property type="entry name" value="HEPATOMA-DERIVED GROWTH FACTOR-RELATED"/>
    <property type="match status" value="1"/>
</dbReference>
<feature type="region of interest" description="Disordered" evidence="2">
    <location>
        <begin position="477"/>
        <end position="498"/>
    </location>
</feature>
<feature type="compositionally biased region" description="Polar residues" evidence="2">
    <location>
        <begin position="230"/>
        <end position="239"/>
    </location>
</feature>
<dbReference type="InterPro" id="IPR000313">
    <property type="entry name" value="PWWP_dom"/>
</dbReference>
<dbReference type="PANTHER" id="PTHR12550:SF49">
    <property type="entry name" value="PROTEIN HUA2-LIKE 2-RELATED"/>
    <property type="match status" value="1"/>
</dbReference>
<feature type="compositionally biased region" description="Low complexity" evidence="2">
    <location>
        <begin position="477"/>
        <end position="488"/>
    </location>
</feature>
<dbReference type="SMART" id="SM00293">
    <property type="entry name" value="PWWP"/>
    <property type="match status" value="1"/>
</dbReference>
<organism evidence="5 6">
    <name type="scientific">Cuscuta europaea</name>
    <name type="common">European dodder</name>
    <dbReference type="NCBI Taxonomy" id="41803"/>
    <lineage>
        <taxon>Eukaryota</taxon>
        <taxon>Viridiplantae</taxon>
        <taxon>Streptophyta</taxon>
        <taxon>Embryophyta</taxon>
        <taxon>Tracheophyta</taxon>
        <taxon>Spermatophyta</taxon>
        <taxon>Magnoliopsida</taxon>
        <taxon>eudicotyledons</taxon>
        <taxon>Gunneridae</taxon>
        <taxon>Pentapetalae</taxon>
        <taxon>asterids</taxon>
        <taxon>lamiids</taxon>
        <taxon>Solanales</taxon>
        <taxon>Convolvulaceae</taxon>
        <taxon>Cuscuteae</taxon>
        <taxon>Cuscuta</taxon>
        <taxon>Cuscuta subgen. Cuscuta</taxon>
    </lineage>
</organism>
<keyword evidence="1" id="KW-0507">mRNA processing</keyword>
<keyword evidence="6" id="KW-1185">Reference proteome</keyword>
<dbReference type="SUPFAM" id="SSF63748">
    <property type="entry name" value="Tudor/PWWP/MBT"/>
    <property type="match status" value="1"/>
</dbReference>
<gene>
    <name evidence="5" type="ORF">CEURO_LOCUS5003</name>
</gene>
<feature type="region of interest" description="Disordered" evidence="2">
    <location>
        <begin position="1034"/>
        <end position="1057"/>
    </location>
</feature>
<feature type="region of interest" description="Disordered" evidence="2">
    <location>
        <begin position="1276"/>
        <end position="1295"/>
    </location>
</feature>
<dbReference type="PROSITE" id="PS51391">
    <property type="entry name" value="CID"/>
    <property type="match status" value="1"/>
</dbReference>
<evidence type="ECO:0000313" key="6">
    <source>
        <dbReference type="Proteomes" id="UP001152484"/>
    </source>
</evidence>
<dbReference type="Proteomes" id="UP001152484">
    <property type="component" value="Unassembled WGS sequence"/>
</dbReference>
<comment type="caution">
    <text evidence="5">The sequence shown here is derived from an EMBL/GenBank/DDBJ whole genome shotgun (WGS) entry which is preliminary data.</text>
</comment>
<dbReference type="GO" id="GO:0005634">
    <property type="term" value="C:nucleus"/>
    <property type="evidence" value="ECO:0007669"/>
    <property type="project" value="UniProtKB-ARBA"/>
</dbReference>
<feature type="compositionally biased region" description="Pro residues" evidence="2">
    <location>
        <begin position="1041"/>
        <end position="1057"/>
    </location>
</feature>
<dbReference type="OrthoDB" id="62853at2759"/>
<proteinExistence type="predicted"/>
<dbReference type="PROSITE" id="PS50812">
    <property type="entry name" value="PWWP"/>
    <property type="match status" value="1"/>
</dbReference>
<evidence type="ECO:0000256" key="1">
    <source>
        <dbReference type="ARBA" id="ARBA00022664"/>
    </source>
</evidence>
<feature type="compositionally biased region" description="Polar residues" evidence="2">
    <location>
        <begin position="174"/>
        <end position="197"/>
    </location>
</feature>
<sequence>MAPSRKRGGGSKAVAARPQWKIGDLVLAKVKGFPAWPAIVSEPEKWGYPPDWKKVLVYFFGTQQIAFCNPSDVEAFTEEKKESLLGKRNAKGADFGRAVREIIDCFDKFKNESTRLIYEMPTEPHNPCQKVKYAAGDISVLNCSTETSLTGAVGEPSFDEHAPSKERSGIVEGTHSTTKTPSSRSKLNSLRSQNFATQKKGRSTLRNDTLRRSKRTRKLVDDSNKHDIASPTSFSNGSIEENDFEIATADSDTSSFNEGSSVESDCKFELRSLEHVEGEVEFNHKLDFSCNSVILKKKRKPNRKRFPNGSTATTDAPVEETVPETHVVVSGHKLLNDVEKTTECFVKNVKEDGDEHLPLFKRARVRMGRPSPALEEHVISVEEEGKRTTLCNSPTEQSIGLLNEGDSAIAQNSSPLNKCPVKVEQLCSRKFGGSLAGESALPPSKRLHRALQAMSANTSEDNQRDLGGLSKINNSIGGSSSAGNCNGSLDSREVDDESGKERVEKFLRNAAMDNDSSQLTAKTDISVDVPEFKPPNVKDIQAKVKGPYGDVAQIVINLRDSSSTSIAAVNDNHELDACDMSKPSGDLDCGTQQMCSDSFVEGKMATSSSRIDDIAHMHQLEVKCGETISLCQQSLDESKQNDEISKAEEGCRLMLNDSSFVSPIEKIMSSSRQELHLSCSSSISDEQLGEKPVSITLSSSSLTEGLDSNARASPPNTSICNISKPDDFVLDKPKAGDKMSTKREANAALAYFESILGALTRTKESIGRATRVAMDCAKYGVATKVVEIISFSLECESNLHRRVDLFFLVDSIVQSSRGLKGDIGAIYPLAIQTVLPRMLAAACPSGSCSVENQRQCLKVLKVWHERRILPESVIRPHITELESLSGFSSGGAVSRRSLRTERSFDDPIREMEGMMVDEYGSNSSIQLLGFCMPPILKDAVDSDGEGFEAVTPEHPAAKSGQKNVVRNIERHRCILEDVEGELEMEDVAPPNEEEKIPSASSNAPVMETGQALDNPLKNLVQVCAPFPRDLPVTPSPIQVSPLPPPPSLPPPPPPPLPPPVACLPSPVASVSISEGTDLKFSSISECNGVQIAREGLKESVLQKSIDARAELRNPETEQHQATDRRGTHHPFNSESARHQSAWAANDFPPAEGNFKKTFRLRPPHPAPSNQFSYIQSDQQAQSTRNANHPSYPNRFHHVHNNGDNVDVYRSRNDIPHRGAGEYWRPAVHSGACYQENDRAPYDVGPYNSPRQRVYRDHRWAHPSRTMNYREFLPHRLHSEGPLPVTNRGSRYWRPR</sequence>
<dbReference type="SMART" id="SM00582">
    <property type="entry name" value="RPR"/>
    <property type="match status" value="1"/>
</dbReference>
<evidence type="ECO:0000259" key="4">
    <source>
        <dbReference type="PROSITE" id="PS51391"/>
    </source>
</evidence>
<dbReference type="Gene3D" id="2.30.30.140">
    <property type="match status" value="1"/>
</dbReference>
<feature type="region of interest" description="Disordered" evidence="2">
    <location>
        <begin position="1178"/>
        <end position="1204"/>
    </location>
</feature>
<feature type="compositionally biased region" description="Basic and acidic residues" evidence="2">
    <location>
        <begin position="218"/>
        <end position="228"/>
    </location>
</feature>
<evidence type="ECO:0000313" key="5">
    <source>
        <dbReference type="EMBL" id="CAH9073938.1"/>
    </source>
</evidence>
<dbReference type="Pfam" id="PF04818">
    <property type="entry name" value="CID"/>
    <property type="match status" value="1"/>
</dbReference>
<accession>A0A9P1E1V6</accession>
<feature type="region of interest" description="Disordered" evidence="2">
    <location>
        <begin position="151"/>
        <end position="240"/>
    </location>
</feature>
<dbReference type="InterPro" id="IPR008942">
    <property type="entry name" value="ENTH_VHS"/>
</dbReference>
<dbReference type="EMBL" id="CAMAPE010000008">
    <property type="protein sequence ID" value="CAH9073938.1"/>
    <property type="molecule type" value="Genomic_DNA"/>
</dbReference>
<dbReference type="Pfam" id="PF00855">
    <property type="entry name" value="PWWP"/>
    <property type="match status" value="1"/>
</dbReference>
<dbReference type="GO" id="GO:0006397">
    <property type="term" value="P:mRNA processing"/>
    <property type="evidence" value="ECO:0007669"/>
    <property type="project" value="UniProtKB-KW"/>
</dbReference>
<feature type="compositionally biased region" description="Polar residues" evidence="2">
    <location>
        <begin position="1178"/>
        <end position="1190"/>
    </location>
</feature>
<evidence type="ECO:0000259" key="3">
    <source>
        <dbReference type="PROSITE" id="PS50812"/>
    </source>
</evidence>
<dbReference type="InterPro" id="IPR006569">
    <property type="entry name" value="CID_dom"/>
</dbReference>
<protein>
    <submittedName>
        <fullName evidence="5">Uncharacterized protein</fullName>
    </submittedName>
</protein>
<feature type="compositionally biased region" description="Basic and acidic residues" evidence="2">
    <location>
        <begin position="1107"/>
        <end position="1125"/>
    </location>
</feature>
<feature type="region of interest" description="Disordered" evidence="2">
    <location>
        <begin position="1107"/>
        <end position="1140"/>
    </location>
</feature>
<feature type="domain" description="CID" evidence="4">
    <location>
        <begin position="744"/>
        <end position="885"/>
    </location>
</feature>
<evidence type="ECO:0000256" key="2">
    <source>
        <dbReference type="SAM" id="MobiDB-lite"/>
    </source>
</evidence>
<feature type="domain" description="PWWP" evidence="3">
    <location>
        <begin position="22"/>
        <end position="79"/>
    </location>
</feature>